<keyword evidence="2" id="KW-0472">Membrane</keyword>
<dbReference type="Proteomes" id="UP000641932">
    <property type="component" value="Unassembled WGS sequence"/>
</dbReference>
<reference evidence="4" key="1">
    <citation type="journal article" date="2014" name="Int. J. Syst. Evol. Microbiol.">
        <title>Complete genome sequence of Corynebacterium casei LMG S-19264T (=DSM 44701T), isolated from a smear-ripened cheese.</title>
        <authorList>
            <consortium name="US DOE Joint Genome Institute (JGI-PGF)"/>
            <person name="Walter F."/>
            <person name="Albersmeier A."/>
            <person name="Kalinowski J."/>
            <person name="Ruckert C."/>
        </authorList>
    </citation>
    <scope>NUCLEOTIDE SEQUENCE</scope>
    <source>
        <strain evidence="4">CGMCC 4.7201</strain>
    </source>
</reference>
<feature type="region of interest" description="Disordered" evidence="1">
    <location>
        <begin position="134"/>
        <end position="156"/>
    </location>
</feature>
<dbReference type="Pfam" id="PF10756">
    <property type="entry name" value="bPH_6"/>
    <property type="match status" value="1"/>
</dbReference>
<dbReference type="AlphaFoldDB" id="A0A918DTE7"/>
<feature type="transmembrane region" description="Helical" evidence="2">
    <location>
        <begin position="191"/>
        <end position="212"/>
    </location>
</feature>
<name>A0A918DTE7_9ACTN</name>
<feature type="transmembrane region" description="Helical" evidence="2">
    <location>
        <begin position="50"/>
        <end position="68"/>
    </location>
</feature>
<feature type="transmembrane region" description="Helical" evidence="2">
    <location>
        <begin position="20"/>
        <end position="38"/>
    </location>
</feature>
<organism evidence="4 5">
    <name type="scientific">Wenjunlia tyrosinilytica</name>
    <dbReference type="NCBI Taxonomy" id="1544741"/>
    <lineage>
        <taxon>Bacteria</taxon>
        <taxon>Bacillati</taxon>
        <taxon>Actinomycetota</taxon>
        <taxon>Actinomycetes</taxon>
        <taxon>Kitasatosporales</taxon>
        <taxon>Streptomycetaceae</taxon>
        <taxon>Wenjunlia</taxon>
    </lineage>
</organism>
<keyword evidence="2" id="KW-1133">Transmembrane helix</keyword>
<evidence type="ECO:0000256" key="1">
    <source>
        <dbReference type="SAM" id="MobiDB-lite"/>
    </source>
</evidence>
<evidence type="ECO:0000256" key="2">
    <source>
        <dbReference type="SAM" id="Phobius"/>
    </source>
</evidence>
<reference evidence="4" key="2">
    <citation type="submission" date="2020-09" db="EMBL/GenBank/DDBJ databases">
        <authorList>
            <person name="Sun Q."/>
            <person name="Zhou Y."/>
        </authorList>
    </citation>
    <scope>NUCLEOTIDE SEQUENCE</scope>
    <source>
        <strain evidence="4">CGMCC 4.7201</strain>
    </source>
</reference>
<gene>
    <name evidence="4" type="ORF">GCM10012280_11510</name>
</gene>
<protein>
    <submittedName>
        <fullName evidence="4">Membrane protein</fullName>
    </submittedName>
</protein>
<dbReference type="InterPro" id="IPR019692">
    <property type="entry name" value="CFP-6_PH"/>
</dbReference>
<evidence type="ECO:0000313" key="5">
    <source>
        <dbReference type="Proteomes" id="UP000641932"/>
    </source>
</evidence>
<accession>A0A918DTE7</accession>
<feature type="domain" description="Low molecular weight protein antigen 6 PH" evidence="3">
    <location>
        <begin position="69"/>
        <end position="132"/>
    </location>
</feature>
<dbReference type="RefSeq" id="WP_189130427.1">
    <property type="nucleotide sequence ID" value="NZ_BMMS01000004.1"/>
</dbReference>
<dbReference type="EMBL" id="BMMS01000004">
    <property type="protein sequence ID" value="GGO83172.1"/>
    <property type="molecule type" value="Genomic_DNA"/>
</dbReference>
<keyword evidence="5" id="KW-1185">Reference proteome</keyword>
<evidence type="ECO:0000313" key="4">
    <source>
        <dbReference type="EMBL" id="GGO83172.1"/>
    </source>
</evidence>
<evidence type="ECO:0000259" key="3">
    <source>
        <dbReference type="Pfam" id="PF10756"/>
    </source>
</evidence>
<keyword evidence="2" id="KW-0812">Transmembrane</keyword>
<proteinExistence type="predicted"/>
<comment type="caution">
    <text evidence="4">The sequence shown here is derived from an EMBL/GenBank/DDBJ whole genome shotgun (WGS) entry which is preliminary data.</text>
</comment>
<sequence>MTPGNSTERPQYAPRAYRSASAIVSGVLLLALAAWLVGDAVYRGEGRAPWLALAGLLLGAPLVIAFTFRPAVFAGEERLVVRNPFRTITLPWSAVVAVRAGYSAEVLTEDAGKFQLWAIPVSLRQRKRAARRQSRVAAEDPFSRSTASAHSADAVHKPVRAWSDQAVDELRELAERNKENETASGEVSVRWAFEVLGPALAGAAVLAVLLLIG</sequence>